<dbReference type="InterPro" id="IPR001650">
    <property type="entry name" value="Helicase_C-like"/>
</dbReference>
<comment type="caution">
    <text evidence="2">The sequence shown here is derived from an EMBL/GenBank/DDBJ whole genome shotgun (WGS) entry which is preliminary data.</text>
</comment>
<keyword evidence="2" id="KW-0547">Nucleotide-binding</keyword>
<dbReference type="SUPFAM" id="SSF52540">
    <property type="entry name" value="P-loop containing nucleoside triphosphate hydrolases"/>
    <property type="match status" value="1"/>
</dbReference>
<evidence type="ECO:0000313" key="3">
    <source>
        <dbReference type="Proteomes" id="UP000360750"/>
    </source>
</evidence>
<organism evidence="2 3">
    <name type="scientific">Gordonia paraffinivorans</name>
    <dbReference type="NCBI Taxonomy" id="175628"/>
    <lineage>
        <taxon>Bacteria</taxon>
        <taxon>Bacillati</taxon>
        <taxon>Actinomycetota</taxon>
        <taxon>Actinomycetes</taxon>
        <taxon>Mycobacteriales</taxon>
        <taxon>Gordoniaceae</taxon>
        <taxon>Gordonia</taxon>
    </lineage>
</organism>
<protein>
    <submittedName>
        <fullName evidence="2">Helicase conserved C-terminal domain</fullName>
    </submittedName>
</protein>
<keyword evidence="2" id="KW-0347">Helicase</keyword>
<dbReference type="AlphaFoldDB" id="A0ABD7UYH4"/>
<reference evidence="2 3" key="1">
    <citation type="submission" date="2019-02" db="EMBL/GenBank/DDBJ databases">
        <authorList>
            <consortium name="Pathogen Informatics"/>
        </authorList>
    </citation>
    <scope>NUCLEOTIDE SEQUENCE [LARGE SCALE GENOMIC DNA]</scope>
    <source>
        <strain evidence="2 3">3012STDY6756503</strain>
    </source>
</reference>
<dbReference type="CDD" id="cd18785">
    <property type="entry name" value="SF2_C"/>
    <property type="match status" value="1"/>
</dbReference>
<dbReference type="EMBL" id="CAACYD010000005">
    <property type="protein sequence ID" value="VFA81723.1"/>
    <property type="molecule type" value="Genomic_DNA"/>
</dbReference>
<evidence type="ECO:0000259" key="1">
    <source>
        <dbReference type="PROSITE" id="PS51194"/>
    </source>
</evidence>
<dbReference type="Pfam" id="PF00271">
    <property type="entry name" value="Helicase_C"/>
    <property type="match status" value="1"/>
</dbReference>
<feature type="domain" description="Helicase C-terminal" evidence="1">
    <location>
        <begin position="689"/>
        <end position="841"/>
    </location>
</feature>
<name>A0ABD7UYH4_9ACTN</name>
<dbReference type="PROSITE" id="PS51194">
    <property type="entry name" value="HELICASE_CTER"/>
    <property type="match status" value="1"/>
</dbReference>
<dbReference type="Gene3D" id="3.40.50.300">
    <property type="entry name" value="P-loop containing nucleotide triphosphate hydrolases"/>
    <property type="match status" value="2"/>
</dbReference>
<keyword evidence="2" id="KW-0378">Hydrolase</keyword>
<proteinExistence type="predicted"/>
<evidence type="ECO:0000313" key="2">
    <source>
        <dbReference type="EMBL" id="VFA81723.1"/>
    </source>
</evidence>
<keyword evidence="2" id="KW-0067">ATP-binding</keyword>
<gene>
    <name evidence="2" type="ORF">NCTC8139_00679</name>
</gene>
<accession>A0ABD7UYH4</accession>
<sequence>MDSGADVALSETEEPDSAVALSRAVKPTSIGLTFAVAVKETPAVRVRGAARRYISKDPKWVPVDVTSPDDLKIDVRAVGRGTFDFPGEKLRLMWVVRRPVDGLSRITVSLVNTAAAPSGERMDAHCWFRPSIEVAVDSGLFVDRRRTRPAPSGDRDIRSNDFLYRNEPALAVGHGCAVEWDGPFGVTELSTTFMPSHDVRLARPSGGDENDEFGTYELDMERLASDTDTSQLRAMADAYRGWIDTREREALSMTAHYRETALEHIEYARSCERRIRAGIDLLESKDDPDVARAFRLMNEAMVEQRKAQDRARGVPPSAQRWRPFQMAFILMNLPALASEAHEDRDVVDLLWFPTGGGKTEAYLGCIGFVILLRRLRRADDGGVSAIMRYTLRLLTRQQFERAAGLICALELIRRRELPAATPISLGLWVGDKASPNKVTDAKTILNKMAAGEQPEGSTPVQLLRCPWCAAPMGHRNYEIVSDDEMRISCGESRCEFSDGLPLYVTDDDVYRVKPSLLIGTVDKFALMAWREEVGLLLSVDGPHSRPDLIVQDELHLISGPLGTMVGLYESALDLACTGQGRPKVLASTATIRRAEQQVQNVFNRRSVQFPPPGLDPADNYFAVDATPGEKGTRRYVGIMAPGISQATLLVRIYSALLQSARELDCSDEVRDQYWTLLGYFNSLRVLGSTYLQVLDDVPNRIAVLAKRRGTSMREISQEPIELTSRVDQTRIPEAMSALETRYPSRQSPDVVLATNMISVGLDIDRLGLMVVAGQPQSTSEYIQSTSRVGRRNPGLVVVAFNGQRSRDISHYESFIPFHRALYREVEATTATPFAARARDRGAHGTLVAAVRMLIPGLRADRSAPMVSQFREDIEAVIAALVARAAEVSTDDEARSLRAQLEDLVNRWQDAVAGSLVERYGSLRPPKARPVEGDHPLLTTVGGAHSDASSFPVRTPPWPTLSSMRDVDAETNLYVKYLKESDV</sequence>
<dbReference type="GO" id="GO:0004386">
    <property type="term" value="F:helicase activity"/>
    <property type="evidence" value="ECO:0007669"/>
    <property type="project" value="UniProtKB-KW"/>
</dbReference>
<dbReference type="SMART" id="SM00490">
    <property type="entry name" value="HELICc"/>
    <property type="match status" value="1"/>
</dbReference>
<dbReference type="InterPro" id="IPR027417">
    <property type="entry name" value="P-loop_NTPase"/>
</dbReference>
<dbReference type="Proteomes" id="UP000360750">
    <property type="component" value="Unassembled WGS sequence"/>
</dbReference>